<dbReference type="PROSITE" id="PS51257">
    <property type="entry name" value="PROKAR_LIPOPROTEIN"/>
    <property type="match status" value="1"/>
</dbReference>
<name>A0AAD2E5Y3_9LAMI</name>
<feature type="chain" id="PRO_5042231057" description="Peptidoglycan binding-like domain-containing protein" evidence="2">
    <location>
        <begin position="26"/>
        <end position="195"/>
    </location>
</feature>
<dbReference type="PANTHER" id="PTHR10201:SF213">
    <property type="entry name" value="METALLOENDOPROTEINASE 2-MMP-LIKE"/>
    <property type="match status" value="1"/>
</dbReference>
<evidence type="ECO:0000259" key="3">
    <source>
        <dbReference type="Pfam" id="PF01471"/>
    </source>
</evidence>
<sequence>MAVKISHIFSCVFLLLLLLFVSCHAKKTVSPSNKKPLPFDFLKHLEGCHKGEKTKDIHKLKKYLEKYGYLDYHHSRNKTHENDDEFDDILESAVKLYQFNYHINATGVLDSETVSNMMKPRCGVADIVNGTSIMRAGGRKDGGSGSLHTVSQDETSMWGGRQCQRNKLNASRRKKKWRFRLPPYGVALYFFTRKP</sequence>
<feature type="compositionally biased region" description="Polar residues" evidence="1">
    <location>
        <begin position="146"/>
        <end position="155"/>
    </location>
</feature>
<dbReference type="PANTHER" id="PTHR10201">
    <property type="entry name" value="MATRIX METALLOPROTEINASE"/>
    <property type="match status" value="1"/>
</dbReference>
<dbReference type="GO" id="GO:0030198">
    <property type="term" value="P:extracellular matrix organization"/>
    <property type="evidence" value="ECO:0007669"/>
    <property type="project" value="TreeGrafter"/>
</dbReference>
<dbReference type="Pfam" id="PF01471">
    <property type="entry name" value="PG_binding_1"/>
    <property type="match status" value="1"/>
</dbReference>
<dbReference type="Gene3D" id="1.10.101.10">
    <property type="entry name" value="PGBD-like superfamily/PGBD"/>
    <property type="match status" value="1"/>
</dbReference>
<reference evidence="4" key="1">
    <citation type="submission" date="2023-05" db="EMBL/GenBank/DDBJ databases">
        <authorList>
            <person name="Huff M."/>
        </authorList>
    </citation>
    <scope>NUCLEOTIDE SEQUENCE</scope>
</reference>
<dbReference type="AlphaFoldDB" id="A0AAD2E5Y3"/>
<organism evidence="4 5">
    <name type="scientific">Fraxinus pennsylvanica</name>
    <dbReference type="NCBI Taxonomy" id="56036"/>
    <lineage>
        <taxon>Eukaryota</taxon>
        <taxon>Viridiplantae</taxon>
        <taxon>Streptophyta</taxon>
        <taxon>Embryophyta</taxon>
        <taxon>Tracheophyta</taxon>
        <taxon>Spermatophyta</taxon>
        <taxon>Magnoliopsida</taxon>
        <taxon>eudicotyledons</taxon>
        <taxon>Gunneridae</taxon>
        <taxon>Pentapetalae</taxon>
        <taxon>asterids</taxon>
        <taxon>lamiids</taxon>
        <taxon>Lamiales</taxon>
        <taxon>Oleaceae</taxon>
        <taxon>Oleeae</taxon>
        <taxon>Fraxinus</taxon>
    </lineage>
</organism>
<protein>
    <recommendedName>
        <fullName evidence="3">Peptidoglycan binding-like domain-containing protein</fullName>
    </recommendedName>
</protein>
<evidence type="ECO:0000313" key="5">
    <source>
        <dbReference type="Proteomes" id="UP000834106"/>
    </source>
</evidence>
<dbReference type="EMBL" id="OU503050">
    <property type="protein sequence ID" value="CAI9777358.1"/>
    <property type="molecule type" value="Genomic_DNA"/>
</dbReference>
<feature type="signal peptide" evidence="2">
    <location>
        <begin position="1"/>
        <end position="25"/>
    </location>
</feature>
<dbReference type="GO" id="GO:0004222">
    <property type="term" value="F:metalloendopeptidase activity"/>
    <property type="evidence" value="ECO:0007669"/>
    <property type="project" value="TreeGrafter"/>
</dbReference>
<dbReference type="GO" id="GO:0030574">
    <property type="term" value="P:collagen catabolic process"/>
    <property type="evidence" value="ECO:0007669"/>
    <property type="project" value="TreeGrafter"/>
</dbReference>
<feature type="region of interest" description="Disordered" evidence="1">
    <location>
        <begin position="138"/>
        <end position="158"/>
    </location>
</feature>
<dbReference type="InterPro" id="IPR002477">
    <property type="entry name" value="Peptidoglycan-bd-like"/>
</dbReference>
<keyword evidence="5" id="KW-1185">Reference proteome</keyword>
<dbReference type="Proteomes" id="UP000834106">
    <property type="component" value="Chromosome 15"/>
</dbReference>
<evidence type="ECO:0000256" key="1">
    <source>
        <dbReference type="SAM" id="MobiDB-lite"/>
    </source>
</evidence>
<evidence type="ECO:0000313" key="4">
    <source>
        <dbReference type="EMBL" id="CAI9777358.1"/>
    </source>
</evidence>
<accession>A0AAD2E5Y3</accession>
<feature type="domain" description="Peptidoglycan binding-like" evidence="3">
    <location>
        <begin position="55"/>
        <end position="115"/>
    </location>
</feature>
<dbReference type="SUPFAM" id="SSF47090">
    <property type="entry name" value="PGBD-like"/>
    <property type="match status" value="1"/>
</dbReference>
<keyword evidence="2" id="KW-0732">Signal</keyword>
<dbReference type="InterPro" id="IPR036365">
    <property type="entry name" value="PGBD-like_sf"/>
</dbReference>
<gene>
    <name evidence="4" type="ORF">FPE_LOCUS24788</name>
</gene>
<proteinExistence type="predicted"/>
<evidence type="ECO:0000256" key="2">
    <source>
        <dbReference type="SAM" id="SignalP"/>
    </source>
</evidence>
<dbReference type="InterPro" id="IPR036366">
    <property type="entry name" value="PGBDSf"/>
</dbReference>